<accession>A0AAW2G0E8</accession>
<reference evidence="2 3" key="1">
    <citation type="submission" date="2023-03" db="EMBL/GenBank/DDBJ databases">
        <title>High recombination rates correlate with genetic variation in Cardiocondyla obscurior ants.</title>
        <authorList>
            <person name="Errbii M."/>
        </authorList>
    </citation>
    <scope>NUCLEOTIDE SEQUENCE [LARGE SCALE GENOMIC DNA]</scope>
    <source>
        <strain evidence="2">Alpha-2009</strain>
        <tissue evidence="2">Whole body</tissue>
    </source>
</reference>
<name>A0AAW2G0E8_9HYME</name>
<evidence type="ECO:0000313" key="3">
    <source>
        <dbReference type="Proteomes" id="UP001430953"/>
    </source>
</evidence>
<protein>
    <submittedName>
        <fullName evidence="2">Uncharacterized protein</fullName>
    </submittedName>
</protein>
<evidence type="ECO:0000313" key="2">
    <source>
        <dbReference type="EMBL" id="KAL0121776.1"/>
    </source>
</evidence>
<keyword evidence="3" id="KW-1185">Reference proteome</keyword>
<gene>
    <name evidence="2" type="ORF">PUN28_006915</name>
</gene>
<dbReference type="EMBL" id="JADYXP020000006">
    <property type="protein sequence ID" value="KAL0121776.1"/>
    <property type="molecule type" value="Genomic_DNA"/>
</dbReference>
<proteinExistence type="predicted"/>
<sequence>MEKHKPLTFVLSEKRGSRDQNPKKLVADIIKETSCSQFVSDQCEEGSPIILRGGGGLGKAPCIDGATQGLTQPKVPLSPILDIMEEQARDGHPASAEQLLITGSIFNSADAHADR</sequence>
<comment type="caution">
    <text evidence="2">The sequence shown here is derived from an EMBL/GenBank/DDBJ whole genome shotgun (WGS) entry which is preliminary data.</text>
</comment>
<organism evidence="2 3">
    <name type="scientific">Cardiocondyla obscurior</name>
    <dbReference type="NCBI Taxonomy" id="286306"/>
    <lineage>
        <taxon>Eukaryota</taxon>
        <taxon>Metazoa</taxon>
        <taxon>Ecdysozoa</taxon>
        <taxon>Arthropoda</taxon>
        <taxon>Hexapoda</taxon>
        <taxon>Insecta</taxon>
        <taxon>Pterygota</taxon>
        <taxon>Neoptera</taxon>
        <taxon>Endopterygota</taxon>
        <taxon>Hymenoptera</taxon>
        <taxon>Apocrita</taxon>
        <taxon>Aculeata</taxon>
        <taxon>Formicoidea</taxon>
        <taxon>Formicidae</taxon>
        <taxon>Myrmicinae</taxon>
        <taxon>Cardiocondyla</taxon>
    </lineage>
</organism>
<feature type="compositionally biased region" description="Basic and acidic residues" evidence="1">
    <location>
        <begin position="12"/>
        <end position="21"/>
    </location>
</feature>
<evidence type="ECO:0000256" key="1">
    <source>
        <dbReference type="SAM" id="MobiDB-lite"/>
    </source>
</evidence>
<feature type="region of interest" description="Disordered" evidence="1">
    <location>
        <begin position="1"/>
        <end position="21"/>
    </location>
</feature>
<dbReference type="Proteomes" id="UP001430953">
    <property type="component" value="Unassembled WGS sequence"/>
</dbReference>
<dbReference type="AlphaFoldDB" id="A0AAW2G0E8"/>